<organism evidence="2 3">
    <name type="scientific">Emiliania huxleyi (strain CCMP1516)</name>
    <dbReference type="NCBI Taxonomy" id="280463"/>
    <lineage>
        <taxon>Eukaryota</taxon>
        <taxon>Haptista</taxon>
        <taxon>Haptophyta</taxon>
        <taxon>Prymnesiophyceae</taxon>
        <taxon>Isochrysidales</taxon>
        <taxon>Noelaerhabdaceae</taxon>
        <taxon>Emiliania</taxon>
    </lineage>
</organism>
<dbReference type="KEGG" id="ehx:EMIHUDRAFT_258771"/>
<keyword evidence="3" id="KW-1185">Reference proteome</keyword>
<feature type="domain" description="Amidase" evidence="1">
    <location>
        <begin position="11"/>
        <end position="128"/>
    </location>
</feature>
<reference evidence="3" key="1">
    <citation type="journal article" date="2013" name="Nature">
        <title>Pan genome of the phytoplankton Emiliania underpins its global distribution.</title>
        <authorList>
            <person name="Read B.A."/>
            <person name="Kegel J."/>
            <person name="Klute M.J."/>
            <person name="Kuo A."/>
            <person name="Lefebvre S.C."/>
            <person name="Maumus F."/>
            <person name="Mayer C."/>
            <person name="Miller J."/>
            <person name="Monier A."/>
            <person name="Salamov A."/>
            <person name="Young J."/>
            <person name="Aguilar M."/>
            <person name="Claverie J.M."/>
            <person name="Frickenhaus S."/>
            <person name="Gonzalez K."/>
            <person name="Herman E.K."/>
            <person name="Lin Y.C."/>
            <person name="Napier J."/>
            <person name="Ogata H."/>
            <person name="Sarno A.F."/>
            <person name="Shmutz J."/>
            <person name="Schroeder D."/>
            <person name="de Vargas C."/>
            <person name="Verret F."/>
            <person name="von Dassow P."/>
            <person name="Valentin K."/>
            <person name="Van de Peer Y."/>
            <person name="Wheeler G."/>
            <person name="Dacks J.B."/>
            <person name="Delwiche C.F."/>
            <person name="Dyhrman S.T."/>
            <person name="Glockner G."/>
            <person name="John U."/>
            <person name="Richards T."/>
            <person name="Worden A.Z."/>
            <person name="Zhang X."/>
            <person name="Grigoriev I.V."/>
            <person name="Allen A.E."/>
            <person name="Bidle K."/>
            <person name="Borodovsky M."/>
            <person name="Bowler C."/>
            <person name="Brownlee C."/>
            <person name="Cock J.M."/>
            <person name="Elias M."/>
            <person name="Gladyshev V.N."/>
            <person name="Groth M."/>
            <person name="Guda C."/>
            <person name="Hadaegh A."/>
            <person name="Iglesias-Rodriguez M.D."/>
            <person name="Jenkins J."/>
            <person name="Jones B.M."/>
            <person name="Lawson T."/>
            <person name="Leese F."/>
            <person name="Lindquist E."/>
            <person name="Lobanov A."/>
            <person name="Lomsadze A."/>
            <person name="Malik S.B."/>
            <person name="Marsh M.E."/>
            <person name="Mackinder L."/>
            <person name="Mock T."/>
            <person name="Mueller-Roeber B."/>
            <person name="Pagarete A."/>
            <person name="Parker M."/>
            <person name="Probert I."/>
            <person name="Quesneville H."/>
            <person name="Raines C."/>
            <person name="Rensing S.A."/>
            <person name="Riano-Pachon D.M."/>
            <person name="Richier S."/>
            <person name="Rokitta S."/>
            <person name="Shiraiwa Y."/>
            <person name="Soanes D.M."/>
            <person name="van der Giezen M."/>
            <person name="Wahlund T.M."/>
            <person name="Williams B."/>
            <person name="Wilson W."/>
            <person name="Wolfe G."/>
            <person name="Wurch L.L."/>
        </authorList>
    </citation>
    <scope>NUCLEOTIDE SEQUENCE</scope>
</reference>
<dbReference type="HOGENOM" id="CLU_1477730_0_0_1"/>
<dbReference type="InterPro" id="IPR000120">
    <property type="entry name" value="Amidase"/>
</dbReference>
<dbReference type="Proteomes" id="UP000013827">
    <property type="component" value="Unassembled WGS sequence"/>
</dbReference>
<dbReference type="RefSeq" id="XP_005759135.1">
    <property type="nucleotide sequence ID" value="XM_005759078.1"/>
</dbReference>
<dbReference type="GO" id="GO:0050567">
    <property type="term" value="F:glutaminyl-tRNA synthase (glutamine-hydrolyzing) activity"/>
    <property type="evidence" value="ECO:0007669"/>
    <property type="project" value="TreeGrafter"/>
</dbReference>
<protein>
    <recommendedName>
        <fullName evidence="1">Amidase domain-containing protein</fullName>
    </recommendedName>
</protein>
<evidence type="ECO:0000259" key="1">
    <source>
        <dbReference type="Pfam" id="PF01425"/>
    </source>
</evidence>
<evidence type="ECO:0000313" key="2">
    <source>
        <dbReference type="EnsemblProtists" id="EOD06706"/>
    </source>
</evidence>
<reference evidence="2" key="2">
    <citation type="submission" date="2024-10" db="UniProtKB">
        <authorList>
            <consortium name="EnsemblProtists"/>
        </authorList>
    </citation>
    <scope>IDENTIFICATION</scope>
</reference>
<name>A0A0D3I621_EMIH1</name>
<dbReference type="SUPFAM" id="SSF75304">
    <property type="entry name" value="Amidase signature (AS) enzymes"/>
    <property type="match status" value="1"/>
</dbReference>
<evidence type="ECO:0000313" key="3">
    <source>
        <dbReference type="Proteomes" id="UP000013827"/>
    </source>
</evidence>
<dbReference type="AlphaFoldDB" id="A0A0D3I621"/>
<dbReference type="PANTHER" id="PTHR11895">
    <property type="entry name" value="TRANSAMIDASE"/>
    <property type="match status" value="1"/>
</dbReference>
<dbReference type="Pfam" id="PF01425">
    <property type="entry name" value="Amidase"/>
    <property type="match status" value="1"/>
</dbReference>
<dbReference type="STRING" id="2903.R1D730"/>
<dbReference type="PaxDb" id="2903-EOD06706"/>
<dbReference type="EnsemblProtists" id="EOD06706">
    <property type="protein sequence ID" value="EOD06706"/>
    <property type="gene ID" value="EMIHUDRAFT_258771"/>
</dbReference>
<accession>A0A0D3I621</accession>
<sequence length="183" mass="19627">MSPTLMADSDGSSTGSGSAVSVGALPFAVSEETWGSIASPSARNLISGHIPSYGGTSRGGAGLLSSETDHIGFHTRHLKDFSLLYNYMRTGIDPLDGDTVAIEMKNPAQMDLSTIKVLIVEGDFAWAYNNETGSWGYAPGSEGTTQAFFQEFQLALINSKYGKNAGIFYLIVHYPFCSSFRVF</sequence>
<dbReference type="InterPro" id="IPR023631">
    <property type="entry name" value="Amidase_dom"/>
</dbReference>
<dbReference type="Gene3D" id="3.90.1300.10">
    <property type="entry name" value="Amidase signature (AS) domain"/>
    <property type="match status" value="1"/>
</dbReference>
<dbReference type="GeneID" id="17252857"/>
<dbReference type="PANTHER" id="PTHR11895:SF73">
    <property type="entry name" value="AMIDASE FAMILY PROTEIN"/>
    <property type="match status" value="1"/>
</dbReference>
<dbReference type="eggNOG" id="KOG1211">
    <property type="taxonomic scope" value="Eukaryota"/>
</dbReference>
<dbReference type="InterPro" id="IPR036928">
    <property type="entry name" value="AS_sf"/>
</dbReference>
<proteinExistence type="predicted"/>